<evidence type="ECO:0008006" key="3">
    <source>
        <dbReference type="Google" id="ProtNLM"/>
    </source>
</evidence>
<evidence type="ECO:0000313" key="2">
    <source>
        <dbReference type="Proteomes" id="UP001358586"/>
    </source>
</evidence>
<dbReference type="Proteomes" id="UP001358586">
    <property type="component" value="Chromosome 7"/>
</dbReference>
<organism evidence="1 2">
    <name type="scientific">Gossypium arboreum</name>
    <name type="common">Tree cotton</name>
    <name type="synonym">Gossypium nanking</name>
    <dbReference type="NCBI Taxonomy" id="29729"/>
    <lineage>
        <taxon>Eukaryota</taxon>
        <taxon>Viridiplantae</taxon>
        <taxon>Streptophyta</taxon>
        <taxon>Embryophyta</taxon>
        <taxon>Tracheophyta</taxon>
        <taxon>Spermatophyta</taxon>
        <taxon>Magnoliopsida</taxon>
        <taxon>eudicotyledons</taxon>
        <taxon>Gunneridae</taxon>
        <taxon>Pentapetalae</taxon>
        <taxon>rosids</taxon>
        <taxon>malvids</taxon>
        <taxon>Malvales</taxon>
        <taxon>Malvaceae</taxon>
        <taxon>Malvoideae</taxon>
        <taxon>Gossypium</taxon>
    </lineage>
</organism>
<dbReference type="PANTHER" id="PTHR47481:SF22">
    <property type="entry name" value="RETROTRANSPOSON GAG DOMAIN-CONTAINING PROTEIN"/>
    <property type="match status" value="1"/>
</dbReference>
<accession>A0ABR0PDR5</accession>
<sequence length="132" mass="15060">MTWLRQDKVLFGALVGTISPNIVPYITQSKTSRDTWKALANTYTRLSRGHIKQIKDNLKNISKGSQSVTYYMQAIKTKVDELTTLGKPLDHEALIEKVLDSIDDTFQYVIDVINSCDTIITFDEIHEKLINK</sequence>
<keyword evidence="2" id="KW-1185">Reference proteome</keyword>
<dbReference type="EMBL" id="JARKNE010000007">
    <property type="protein sequence ID" value="KAK5819361.1"/>
    <property type="molecule type" value="Genomic_DNA"/>
</dbReference>
<gene>
    <name evidence="1" type="ORF">PVK06_024352</name>
</gene>
<evidence type="ECO:0000313" key="1">
    <source>
        <dbReference type="EMBL" id="KAK5819361.1"/>
    </source>
</evidence>
<name>A0ABR0PDR5_GOSAR</name>
<dbReference type="PANTHER" id="PTHR47481">
    <property type="match status" value="1"/>
</dbReference>
<reference evidence="1 2" key="1">
    <citation type="submission" date="2023-03" db="EMBL/GenBank/DDBJ databases">
        <title>WGS of Gossypium arboreum.</title>
        <authorList>
            <person name="Yu D."/>
        </authorList>
    </citation>
    <scope>NUCLEOTIDE SEQUENCE [LARGE SCALE GENOMIC DNA]</scope>
    <source>
        <tissue evidence="1">Leaf</tissue>
    </source>
</reference>
<proteinExistence type="predicted"/>
<protein>
    <recommendedName>
        <fullName evidence="3">Retrovirus-related Pol polyprotein from transposon TNT 1-94</fullName>
    </recommendedName>
</protein>
<dbReference type="Pfam" id="PF14223">
    <property type="entry name" value="Retrotran_gag_2"/>
    <property type="match status" value="1"/>
</dbReference>
<comment type="caution">
    <text evidence="1">The sequence shown here is derived from an EMBL/GenBank/DDBJ whole genome shotgun (WGS) entry which is preliminary data.</text>
</comment>